<dbReference type="PANTHER" id="PTHR39173">
    <property type="entry name" value="ACETYLTRANSFERASE"/>
    <property type="match status" value="1"/>
</dbReference>
<feature type="domain" description="N-acetyltransferase" evidence="1">
    <location>
        <begin position="2"/>
        <end position="169"/>
    </location>
</feature>
<keyword evidence="3" id="KW-1185">Reference proteome</keyword>
<sequence>MLILRGLLPGDREQALAAHAELARENVDFLLDYDVGVDWAGYLALLSRQHGGIDLPAGRVPADLLAAVQGDDIVGRVSIRYELNDMLALIGGHLGYAVRPGYRRRGHAGRIMALALPRLAARGIDSALVTCAADNVASRKAIEGAGGAIDGEVELLPGYVTLRYRVPTA</sequence>
<accession>A0A839QI07</accession>
<dbReference type="PROSITE" id="PS51186">
    <property type="entry name" value="GNAT"/>
    <property type="match status" value="1"/>
</dbReference>
<name>A0A839QI07_9MICC</name>
<dbReference type="Proteomes" id="UP000523000">
    <property type="component" value="Unassembled WGS sequence"/>
</dbReference>
<reference evidence="2 3" key="1">
    <citation type="submission" date="2020-08" db="EMBL/GenBank/DDBJ databases">
        <title>Sequencing the genomes of 1000 actinobacteria strains.</title>
        <authorList>
            <person name="Klenk H.-P."/>
        </authorList>
    </citation>
    <scope>NUCLEOTIDE SEQUENCE [LARGE SCALE GENOMIC DNA]</scope>
    <source>
        <strain evidence="2 3">DSM 22826</strain>
    </source>
</reference>
<dbReference type="AlphaFoldDB" id="A0A839QI07"/>
<protein>
    <submittedName>
        <fullName evidence="2">Putative acetyltransferase</fullName>
    </submittedName>
</protein>
<gene>
    <name evidence="2" type="ORF">E9229_000565</name>
</gene>
<organism evidence="2 3">
    <name type="scientific">Paeniglutamicibacter cryotolerans</name>
    <dbReference type="NCBI Taxonomy" id="670079"/>
    <lineage>
        <taxon>Bacteria</taxon>
        <taxon>Bacillati</taxon>
        <taxon>Actinomycetota</taxon>
        <taxon>Actinomycetes</taxon>
        <taxon>Micrococcales</taxon>
        <taxon>Micrococcaceae</taxon>
        <taxon>Paeniglutamicibacter</taxon>
    </lineage>
</organism>
<dbReference type="GO" id="GO:0016747">
    <property type="term" value="F:acyltransferase activity, transferring groups other than amino-acyl groups"/>
    <property type="evidence" value="ECO:0007669"/>
    <property type="project" value="InterPro"/>
</dbReference>
<dbReference type="PANTHER" id="PTHR39173:SF1">
    <property type="entry name" value="ACETYLTRANSFERASE"/>
    <property type="match status" value="1"/>
</dbReference>
<evidence type="ECO:0000313" key="2">
    <source>
        <dbReference type="EMBL" id="MBB2994374.1"/>
    </source>
</evidence>
<comment type="caution">
    <text evidence="2">The sequence shown here is derived from an EMBL/GenBank/DDBJ whole genome shotgun (WGS) entry which is preliminary data.</text>
</comment>
<dbReference type="Gene3D" id="3.40.630.30">
    <property type="match status" value="1"/>
</dbReference>
<dbReference type="Pfam" id="PF00583">
    <property type="entry name" value="Acetyltransf_1"/>
    <property type="match status" value="1"/>
</dbReference>
<proteinExistence type="predicted"/>
<evidence type="ECO:0000259" key="1">
    <source>
        <dbReference type="PROSITE" id="PS51186"/>
    </source>
</evidence>
<dbReference type="RefSeq" id="WP_183509749.1">
    <property type="nucleotide sequence ID" value="NZ_BAABGK010000103.1"/>
</dbReference>
<evidence type="ECO:0000313" key="3">
    <source>
        <dbReference type="Proteomes" id="UP000523000"/>
    </source>
</evidence>
<keyword evidence="2" id="KW-0808">Transferase</keyword>
<dbReference type="InterPro" id="IPR000182">
    <property type="entry name" value="GNAT_dom"/>
</dbReference>
<dbReference type="SUPFAM" id="SSF55729">
    <property type="entry name" value="Acyl-CoA N-acyltransferases (Nat)"/>
    <property type="match status" value="1"/>
</dbReference>
<dbReference type="EMBL" id="JACHVS010000001">
    <property type="protein sequence ID" value="MBB2994374.1"/>
    <property type="molecule type" value="Genomic_DNA"/>
</dbReference>
<dbReference type="InterPro" id="IPR016181">
    <property type="entry name" value="Acyl_CoA_acyltransferase"/>
</dbReference>